<gene>
    <name evidence="1" type="ORF">APAL1065_LOCUS9027</name>
</gene>
<organism evidence="1">
    <name type="scientific">Entomoneis paludosa</name>
    <dbReference type="NCBI Taxonomy" id="265537"/>
    <lineage>
        <taxon>Eukaryota</taxon>
        <taxon>Sar</taxon>
        <taxon>Stramenopiles</taxon>
        <taxon>Ochrophyta</taxon>
        <taxon>Bacillariophyta</taxon>
        <taxon>Bacillariophyceae</taxon>
        <taxon>Bacillariophycidae</taxon>
        <taxon>Entomoneidaceae</taxon>
        <taxon>Entomoneis</taxon>
    </lineage>
</organism>
<accession>A0A7S2Y895</accession>
<proteinExistence type="predicted"/>
<protein>
    <submittedName>
        <fullName evidence="1">Uncharacterized protein</fullName>
    </submittedName>
</protein>
<name>A0A7S2Y895_9STRA</name>
<reference evidence="1" key="1">
    <citation type="submission" date="2021-01" db="EMBL/GenBank/DDBJ databases">
        <authorList>
            <person name="Corre E."/>
            <person name="Pelletier E."/>
            <person name="Niang G."/>
            <person name="Scheremetjew M."/>
            <person name="Finn R."/>
            <person name="Kale V."/>
            <person name="Holt S."/>
            <person name="Cochrane G."/>
            <person name="Meng A."/>
            <person name="Brown T."/>
            <person name="Cohen L."/>
        </authorList>
    </citation>
    <scope>NUCLEOTIDE SEQUENCE</scope>
    <source>
        <strain evidence="1">CCMP125</strain>
    </source>
</reference>
<sequence>MLAQLSTCLLTPTPIGGSQKPLNDRMTVYCATDPSEEEDSKLDPRQVEFYTRPFQWECSSVEDCQQEPENSSSSSSSEVSSEEYNVIAVTALFNLGLCYHWQWQQAQQQQQQAPPKLAAGHNSSSCTLEHLLQQALYAYEQAFLLTTAYDCPPALLPVLLGVCANATHVHIELAQSRTAALWNQRLTSTLRLYLSQSPSPVDPAARKFFSLQAFFQSFPRHAASAA</sequence>
<evidence type="ECO:0000313" key="1">
    <source>
        <dbReference type="EMBL" id="CAD9959099.1"/>
    </source>
</evidence>
<dbReference type="AlphaFoldDB" id="A0A7S2Y895"/>
<dbReference type="EMBL" id="HBHT01013474">
    <property type="protein sequence ID" value="CAD9959099.1"/>
    <property type="molecule type" value="Transcribed_RNA"/>
</dbReference>